<keyword evidence="2" id="KW-1185">Reference proteome</keyword>
<comment type="caution">
    <text evidence="1">The sequence shown here is derived from an EMBL/GenBank/DDBJ whole genome shotgun (WGS) entry which is preliminary data.</text>
</comment>
<accession>A0A9P6ADA6</accession>
<dbReference type="Proteomes" id="UP000886523">
    <property type="component" value="Unassembled WGS sequence"/>
</dbReference>
<organism evidence="1 2">
    <name type="scientific">Hydnum rufescens UP504</name>
    <dbReference type="NCBI Taxonomy" id="1448309"/>
    <lineage>
        <taxon>Eukaryota</taxon>
        <taxon>Fungi</taxon>
        <taxon>Dikarya</taxon>
        <taxon>Basidiomycota</taxon>
        <taxon>Agaricomycotina</taxon>
        <taxon>Agaricomycetes</taxon>
        <taxon>Cantharellales</taxon>
        <taxon>Hydnaceae</taxon>
        <taxon>Hydnum</taxon>
    </lineage>
</organism>
<dbReference type="EMBL" id="MU129479">
    <property type="protein sequence ID" value="KAF9503009.1"/>
    <property type="molecule type" value="Genomic_DNA"/>
</dbReference>
<gene>
    <name evidence="1" type="ORF">BS47DRAFT_1369860</name>
</gene>
<dbReference type="AlphaFoldDB" id="A0A9P6ADA6"/>
<proteinExistence type="predicted"/>
<name>A0A9P6ADA6_9AGAM</name>
<evidence type="ECO:0000313" key="1">
    <source>
        <dbReference type="EMBL" id="KAF9503009.1"/>
    </source>
</evidence>
<protein>
    <submittedName>
        <fullName evidence="1">Uncharacterized protein</fullName>
    </submittedName>
</protein>
<evidence type="ECO:0000313" key="2">
    <source>
        <dbReference type="Proteomes" id="UP000886523"/>
    </source>
</evidence>
<sequence>MSEIEAEQSQTSANGAGIFHSASESVLELEHAVKELPETHFPTTIGSYRPGSGICVLGSSWPAKLDNCTESKKGPSWAWVDGIHTKKAQVAQNSAPEAITLRSNLYEFAGVALGSVLEKSGLLGHIFWHWVPLKNIGGLGVVAPEKLWGWRSRIKASGLPWSHFVSLSPSQGHPSLVGNPTTTLARQHLAIGSYLLLPLILINPMSSYFWTPMSQQAHPILLQVDSQQSAAIMSGNPGPSAGDKRSLRDMVQALSVHVTWNSNVSPPAGHTTPRKLGKHRGLLKVASTLRLRPPGAEARVQRVEGCHLPLEYNPFNLNGMDMCMLEGALPSGSLIEVDPEAPLAQSPLLPDDTAEFYSPMDLDPQDVDIPISNIIHENSDQLFTIAFYIQTSGKLLLTEEFGAAWELPLFFT</sequence>
<reference evidence="1" key="1">
    <citation type="journal article" date="2020" name="Nat. Commun.">
        <title>Large-scale genome sequencing of mycorrhizal fungi provides insights into the early evolution of symbiotic traits.</title>
        <authorList>
            <person name="Miyauchi S."/>
            <person name="Kiss E."/>
            <person name="Kuo A."/>
            <person name="Drula E."/>
            <person name="Kohler A."/>
            <person name="Sanchez-Garcia M."/>
            <person name="Morin E."/>
            <person name="Andreopoulos B."/>
            <person name="Barry K.W."/>
            <person name="Bonito G."/>
            <person name="Buee M."/>
            <person name="Carver A."/>
            <person name="Chen C."/>
            <person name="Cichocki N."/>
            <person name="Clum A."/>
            <person name="Culley D."/>
            <person name="Crous P.W."/>
            <person name="Fauchery L."/>
            <person name="Girlanda M."/>
            <person name="Hayes R.D."/>
            <person name="Keri Z."/>
            <person name="LaButti K."/>
            <person name="Lipzen A."/>
            <person name="Lombard V."/>
            <person name="Magnuson J."/>
            <person name="Maillard F."/>
            <person name="Murat C."/>
            <person name="Nolan M."/>
            <person name="Ohm R.A."/>
            <person name="Pangilinan J."/>
            <person name="Pereira M.F."/>
            <person name="Perotto S."/>
            <person name="Peter M."/>
            <person name="Pfister S."/>
            <person name="Riley R."/>
            <person name="Sitrit Y."/>
            <person name="Stielow J.B."/>
            <person name="Szollosi G."/>
            <person name="Zifcakova L."/>
            <person name="Stursova M."/>
            <person name="Spatafora J.W."/>
            <person name="Tedersoo L."/>
            <person name="Vaario L.M."/>
            <person name="Yamada A."/>
            <person name="Yan M."/>
            <person name="Wang P."/>
            <person name="Xu J."/>
            <person name="Bruns T."/>
            <person name="Baldrian P."/>
            <person name="Vilgalys R."/>
            <person name="Dunand C."/>
            <person name="Henrissat B."/>
            <person name="Grigoriev I.V."/>
            <person name="Hibbett D."/>
            <person name="Nagy L.G."/>
            <person name="Martin F.M."/>
        </authorList>
    </citation>
    <scope>NUCLEOTIDE SEQUENCE</scope>
    <source>
        <strain evidence="1">UP504</strain>
    </source>
</reference>